<comment type="subcellular location">
    <subcellularLocation>
        <location evidence="1">Nucleus</location>
    </subcellularLocation>
</comment>
<feature type="region of interest" description="Disordered" evidence="6">
    <location>
        <begin position="953"/>
        <end position="1020"/>
    </location>
</feature>
<keyword evidence="3" id="KW-0832">Ubl conjugation</keyword>
<evidence type="ECO:0000313" key="8">
    <source>
        <dbReference type="Proteomes" id="UP000694396"/>
    </source>
</evidence>
<feature type="compositionally biased region" description="Basic residues" evidence="6">
    <location>
        <begin position="62"/>
        <end position="74"/>
    </location>
</feature>
<name>A0A8C3NU23_9PASS</name>
<accession>A0A8C3NU23</accession>
<keyword evidence="4" id="KW-0539">Nucleus</keyword>
<evidence type="ECO:0000256" key="1">
    <source>
        <dbReference type="ARBA" id="ARBA00004123"/>
    </source>
</evidence>
<dbReference type="GO" id="GO:1990918">
    <property type="term" value="P:double-strand break repair involved in meiotic recombination"/>
    <property type="evidence" value="ECO:0007669"/>
    <property type="project" value="TreeGrafter"/>
</dbReference>
<organism evidence="7 8">
    <name type="scientific">Cyanoderma ruficeps</name>
    <name type="common">rufous-capped babbler</name>
    <dbReference type="NCBI Taxonomy" id="181631"/>
    <lineage>
        <taxon>Eukaryota</taxon>
        <taxon>Metazoa</taxon>
        <taxon>Chordata</taxon>
        <taxon>Craniata</taxon>
        <taxon>Vertebrata</taxon>
        <taxon>Euteleostomi</taxon>
        <taxon>Archelosauria</taxon>
        <taxon>Archosauria</taxon>
        <taxon>Dinosauria</taxon>
        <taxon>Saurischia</taxon>
        <taxon>Theropoda</taxon>
        <taxon>Coelurosauria</taxon>
        <taxon>Aves</taxon>
        <taxon>Neognathae</taxon>
        <taxon>Neoaves</taxon>
        <taxon>Telluraves</taxon>
        <taxon>Australaves</taxon>
        <taxon>Passeriformes</taxon>
        <taxon>Sylvioidea</taxon>
        <taxon>Timaliidae</taxon>
        <taxon>Cyanoderma</taxon>
    </lineage>
</organism>
<reference evidence="7" key="2">
    <citation type="submission" date="2025-09" db="UniProtKB">
        <authorList>
            <consortium name="Ensembl"/>
        </authorList>
    </citation>
    <scope>IDENTIFICATION</scope>
</reference>
<feature type="region of interest" description="Disordered" evidence="6">
    <location>
        <begin position="62"/>
        <end position="110"/>
    </location>
</feature>
<keyword evidence="2" id="KW-1017">Isopeptide bond</keyword>
<reference evidence="7" key="1">
    <citation type="submission" date="2025-08" db="UniProtKB">
        <authorList>
            <consortium name="Ensembl"/>
        </authorList>
    </citation>
    <scope>IDENTIFICATION</scope>
</reference>
<dbReference type="Pfam" id="PF14631">
    <property type="entry name" value="FancD2"/>
    <property type="match status" value="1"/>
</dbReference>
<evidence type="ECO:0000313" key="7">
    <source>
        <dbReference type="Ensembl" id="ENSCRFP00000000275.1"/>
    </source>
</evidence>
<feature type="compositionally biased region" description="Acidic residues" evidence="6">
    <location>
        <begin position="1517"/>
        <end position="1535"/>
    </location>
</feature>
<evidence type="ECO:0000256" key="6">
    <source>
        <dbReference type="SAM" id="MobiDB-lite"/>
    </source>
</evidence>
<keyword evidence="8" id="KW-1185">Reference proteome</keyword>
<dbReference type="Proteomes" id="UP000694396">
    <property type="component" value="Unplaced"/>
</dbReference>
<evidence type="ECO:0000256" key="2">
    <source>
        <dbReference type="ARBA" id="ARBA00022499"/>
    </source>
</evidence>
<feature type="compositionally biased region" description="Basic and acidic residues" evidence="6">
    <location>
        <begin position="1010"/>
        <end position="1019"/>
    </location>
</feature>
<dbReference type="GO" id="GO:0031573">
    <property type="term" value="P:mitotic intra-S DNA damage checkpoint signaling"/>
    <property type="evidence" value="ECO:0007669"/>
    <property type="project" value="TreeGrafter"/>
</dbReference>
<dbReference type="PANTHER" id="PTHR32086">
    <property type="entry name" value="FANCONI ANEMIA GROUP D2 PROTEIN"/>
    <property type="match status" value="1"/>
</dbReference>
<dbReference type="GO" id="GO:0007129">
    <property type="term" value="P:homologous chromosome pairing at meiosis"/>
    <property type="evidence" value="ECO:0007669"/>
    <property type="project" value="TreeGrafter"/>
</dbReference>
<feature type="region of interest" description="Disordered" evidence="6">
    <location>
        <begin position="1508"/>
        <end position="1557"/>
    </location>
</feature>
<dbReference type="PANTHER" id="PTHR32086:SF0">
    <property type="entry name" value="FANCONI ANEMIA GROUP D2 PROTEIN"/>
    <property type="match status" value="1"/>
</dbReference>
<protein>
    <submittedName>
        <fullName evidence="7">FA complementation group D2</fullName>
    </submittedName>
</protein>
<dbReference type="InterPro" id="IPR029448">
    <property type="entry name" value="FANCD2"/>
</dbReference>
<dbReference type="GO" id="GO:0070182">
    <property type="term" value="F:DNA polymerase binding"/>
    <property type="evidence" value="ECO:0007669"/>
    <property type="project" value="TreeGrafter"/>
</dbReference>
<dbReference type="GO" id="GO:0000793">
    <property type="term" value="C:condensed chromosome"/>
    <property type="evidence" value="ECO:0007669"/>
    <property type="project" value="TreeGrafter"/>
</dbReference>
<evidence type="ECO:0000256" key="3">
    <source>
        <dbReference type="ARBA" id="ARBA00022843"/>
    </source>
</evidence>
<evidence type="ECO:0000256" key="5">
    <source>
        <dbReference type="ARBA" id="ARBA00093456"/>
    </source>
</evidence>
<sequence>MPTKKVMKTMGSTTHSRMLESSSSSGSLIAAVPPRARLRPTPGRRRTPRIRFRFRARPFRRRRNGVSARRRRETRVRVAGAAEGTAGDPFRPEETGGDGRGARLGTGNNKGFVTMISKRKLSKVDASEESCKTGLPKTKKSRISGKENSSAFCGLENEGVFEELLRTSGIVLKAGEGQNEIAVDQMAFQKKLCLALEKHPTYPAVVTQFISGLESHIKDRNQFKNCLLPCTPVRTEGSRNLVHSYCESLIKLLLGIKILQPAVITLLLEKIPEFFFDIVGTFGTNFPRLIVNQFKWLDSLDSQDLVKKLMQMVSVSPVPIQHDIITSLPEILEDSQQSEVARELSCLLKQGRRLTVPILDALSRLDLDAELVAEVRQSAMTIVPSVKLEDLPVVVKFILQNVKAADAVEVISDLRKSLDLSSCVLPLQIHSSQKKIKSQVQASSSLSQVTTSQNCVKLLFDVIKLAVRFQKDVSEAWIKAIENTTSVSDHKVLDLIALLLIHSTNTRNRKQTEKVLRSKIRLGCMPEQLMQNAFQNHSTVIKDFFPSILALAQTFLHSAHPAVVSFGSCMYKEAFAAFDSYCQQEVVTALVTHVCVGSETELDISLDVLTDLVVLHTSLLMRYATFVKTILDSTQKLNPCQIRKLFYILSTLAFSQKQEGSYIQDDMHMVIRKWLSSTVPNHKQMGIIGAVSMIGSVALKRNEGDAAPLERPELNSERDGQLTTLLDLVGFCCEQAPEVLALYYDEFASLIEKQKGNLDLQLLDEFGKSLVEDFPSDFVVDLSPTVPGSFLFPVKSLYNLDEDQSQGAIAINLLPLVSQSELGRVTAGASNQSKRAVSPLCLSPCFRLLRLYTAEQNSGSLEEIDALLGCPLYLTDLEVEGKLDSLSKQEREFLCSLLFYALNWFREVVNAFCQQQDAEMKGKVLTRLQNITELQNVLGKCLAATPGYVPPPATFDSEAPEAIPSINAAGPGRKRSGRKKKADGSKAGSADRSQADDSSEGNQPDTELSELDKTADREAGNPLAQLQSYRPYFRELDLEVFTVLHCGLLTKSVLDTEMHTEAREVVQLGPAELCFLLDDLCWKLEHVLPSGSTRRVPFPKERGNKDIGFSHLCQRSPKEVAMCVVDLLKPLCKHMENMHNYFQAAVQNQGAEDEPGVNIQEHQLMSSCYQLLLLTFRSLFAWNGFSQHENTGLLRSALQVLADRLKPGETEFLLLEELISESFQYLLNFQQSVPSFQCAYILTQLLIAITEKPMSDWKKDKMASLAKQFLCQSWVKPGGDREKGSQFNSALHTLLCVYLEHTDNVLKAIEEISSVGVPELMNSAKDGCSSTYPTLSRQTFPVFFRVMMAQLESSVKSIPAGKPSDSSEVQLEKLLHWNIAVRNFHILINLVKVFDSRPVLNICLKYGRLFVEAFLKLAMPLLDHSFKKHTDDVQSLLKTLQLSTRQLHHMCGHSKIHQDIGLTNHVPLLKKSLEQFVYRVKAMLAFNHCQEAFWVGILKNRDLQGEEILTQASEERGSDEDEEDSAESPAEEEPSGSDTDGSEERGQPGPGPSAARP</sequence>
<feature type="compositionally biased region" description="Low complexity" evidence="6">
    <location>
        <begin position="21"/>
        <end position="35"/>
    </location>
</feature>
<dbReference type="GO" id="GO:0036297">
    <property type="term" value="P:interstrand cross-link repair"/>
    <property type="evidence" value="ECO:0007669"/>
    <property type="project" value="TreeGrafter"/>
</dbReference>
<feature type="compositionally biased region" description="Polar residues" evidence="6">
    <location>
        <begin position="10"/>
        <end position="20"/>
    </location>
</feature>
<dbReference type="CDD" id="cd11721">
    <property type="entry name" value="FANCD2"/>
    <property type="match status" value="1"/>
</dbReference>
<feature type="compositionally biased region" description="Basic residues" evidence="6">
    <location>
        <begin position="972"/>
        <end position="981"/>
    </location>
</feature>
<dbReference type="Ensembl" id="ENSCRFT00000000295.1">
    <property type="protein sequence ID" value="ENSCRFP00000000275.1"/>
    <property type="gene ID" value="ENSCRFG00000000255.1"/>
</dbReference>
<dbReference type="GO" id="GO:0005634">
    <property type="term" value="C:nucleus"/>
    <property type="evidence" value="ECO:0007669"/>
    <property type="project" value="UniProtKB-SubCell"/>
</dbReference>
<comment type="similarity">
    <text evidence="5">Belongs to the Fanconi anemia protein FANCD2 family.</text>
</comment>
<feature type="region of interest" description="Disordered" evidence="6">
    <location>
        <begin position="1"/>
        <end position="44"/>
    </location>
</feature>
<proteinExistence type="inferred from homology"/>
<evidence type="ECO:0000256" key="4">
    <source>
        <dbReference type="ARBA" id="ARBA00023242"/>
    </source>
</evidence>